<keyword evidence="2" id="KW-0238">DNA-binding</keyword>
<evidence type="ECO:0000313" key="6">
    <source>
        <dbReference type="Proteomes" id="UP000239874"/>
    </source>
</evidence>
<dbReference type="Pfam" id="PF00392">
    <property type="entry name" value="GntR"/>
    <property type="match status" value="1"/>
</dbReference>
<dbReference type="PANTHER" id="PTHR43537:SF5">
    <property type="entry name" value="UXU OPERON TRANSCRIPTIONAL REGULATOR"/>
    <property type="match status" value="1"/>
</dbReference>
<dbReference type="PROSITE" id="PS50949">
    <property type="entry name" value="HTH_GNTR"/>
    <property type="match status" value="1"/>
</dbReference>
<dbReference type="InterPro" id="IPR000524">
    <property type="entry name" value="Tscrpt_reg_HTH_GntR"/>
</dbReference>
<feature type="domain" description="HTH gntR-type" evidence="4">
    <location>
        <begin position="14"/>
        <end position="84"/>
    </location>
</feature>
<dbReference type="Pfam" id="PF07729">
    <property type="entry name" value="FCD"/>
    <property type="match status" value="1"/>
</dbReference>
<dbReference type="PRINTS" id="PR00035">
    <property type="entry name" value="HTHGNTR"/>
</dbReference>
<reference evidence="5 6" key="1">
    <citation type="submission" date="2018-02" db="EMBL/GenBank/DDBJ databases">
        <title>8 Nocardia nova and 1 Nocardia cyriacigeorgica strain used for evolution to TMP-SMX.</title>
        <authorList>
            <person name="Mehta H."/>
            <person name="Weng J."/>
            <person name="Shamoo Y."/>
        </authorList>
    </citation>
    <scope>NUCLEOTIDE SEQUENCE [LARGE SCALE GENOMIC DNA]</scope>
    <source>
        <strain evidence="5 6">MDA3139</strain>
    </source>
</reference>
<sequence length="255" mass="28183">MSAMPRSTSVVRVPKAGEMIAAQLRRQIVTGQLEEGQALPSETELMAQYGVSRPTLREAFRILESEQVIQVRRGARGGARVTLPDASVAARYVGTLLQYRRTTLADVHEARANLEATAVAVLARKRTAADLRVLDQMLAEGAELLADPMAFGTQYDLEFHRLLMQLAGNQTLTVLLDIVATVIESHVDKFVREHRADESARASSVAAHRAHVKLVQLIRDKDADKAVAFWRKHLAQVKDFLIADLEAESVLDIMP</sequence>
<dbReference type="Gene3D" id="1.20.120.530">
    <property type="entry name" value="GntR ligand-binding domain-like"/>
    <property type="match status" value="1"/>
</dbReference>
<dbReference type="CDD" id="cd07377">
    <property type="entry name" value="WHTH_GntR"/>
    <property type="match status" value="1"/>
</dbReference>
<accession>A0A2S6AVR7</accession>
<dbReference type="InterPro" id="IPR036390">
    <property type="entry name" value="WH_DNA-bd_sf"/>
</dbReference>
<name>A0A2S6AVR7_9NOCA</name>
<evidence type="ECO:0000313" key="5">
    <source>
        <dbReference type="EMBL" id="PPJ39283.1"/>
    </source>
</evidence>
<evidence type="ECO:0000256" key="2">
    <source>
        <dbReference type="ARBA" id="ARBA00023125"/>
    </source>
</evidence>
<keyword evidence="3" id="KW-0804">Transcription</keyword>
<proteinExistence type="predicted"/>
<dbReference type="OrthoDB" id="9784718at2"/>
<dbReference type="PANTHER" id="PTHR43537">
    <property type="entry name" value="TRANSCRIPTIONAL REGULATOR, GNTR FAMILY"/>
    <property type="match status" value="1"/>
</dbReference>
<keyword evidence="1" id="KW-0805">Transcription regulation</keyword>
<evidence type="ECO:0000256" key="1">
    <source>
        <dbReference type="ARBA" id="ARBA00023015"/>
    </source>
</evidence>
<organism evidence="5 6">
    <name type="scientific">Nocardia nova</name>
    <dbReference type="NCBI Taxonomy" id="37330"/>
    <lineage>
        <taxon>Bacteria</taxon>
        <taxon>Bacillati</taxon>
        <taxon>Actinomycetota</taxon>
        <taxon>Actinomycetes</taxon>
        <taxon>Mycobacteriales</taxon>
        <taxon>Nocardiaceae</taxon>
        <taxon>Nocardia</taxon>
    </lineage>
</organism>
<evidence type="ECO:0000259" key="4">
    <source>
        <dbReference type="PROSITE" id="PS50949"/>
    </source>
</evidence>
<dbReference type="InterPro" id="IPR011711">
    <property type="entry name" value="GntR_C"/>
</dbReference>
<dbReference type="Gene3D" id="1.10.10.10">
    <property type="entry name" value="Winged helix-like DNA-binding domain superfamily/Winged helix DNA-binding domain"/>
    <property type="match status" value="1"/>
</dbReference>
<dbReference type="SMART" id="SM00345">
    <property type="entry name" value="HTH_GNTR"/>
    <property type="match status" value="1"/>
</dbReference>
<dbReference type="GO" id="GO:0003700">
    <property type="term" value="F:DNA-binding transcription factor activity"/>
    <property type="evidence" value="ECO:0007669"/>
    <property type="project" value="InterPro"/>
</dbReference>
<gene>
    <name evidence="5" type="ORF">C5E45_03670</name>
</gene>
<dbReference type="Proteomes" id="UP000239874">
    <property type="component" value="Unassembled WGS sequence"/>
</dbReference>
<dbReference type="SUPFAM" id="SSF48008">
    <property type="entry name" value="GntR ligand-binding domain-like"/>
    <property type="match status" value="1"/>
</dbReference>
<dbReference type="EMBL" id="PSZC01000002">
    <property type="protein sequence ID" value="PPJ39283.1"/>
    <property type="molecule type" value="Genomic_DNA"/>
</dbReference>
<dbReference type="AlphaFoldDB" id="A0A2S6AVR7"/>
<comment type="caution">
    <text evidence="5">The sequence shown here is derived from an EMBL/GenBank/DDBJ whole genome shotgun (WGS) entry which is preliminary data.</text>
</comment>
<dbReference type="InterPro" id="IPR036388">
    <property type="entry name" value="WH-like_DNA-bd_sf"/>
</dbReference>
<dbReference type="InterPro" id="IPR008920">
    <property type="entry name" value="TF_FadR/GntR_C"/>
</dbReference>
<dbReference type="GO" id="GO:0003677">
    <property type="term" value="F:DNA binding"/>
    <property type="evidence" value="ECO:0007669"/>
    <property type="project" value="UniProtKB-KW"/>
</dbReference>
<dbReference type="SUPFAM" id="SSF46785">
    <property type="entry name" value="Winged helix' DNA-binding domain"/>
    <property type="match status" value="1"/>
</dbReference>
<protein>
    <submittedName>
        <fullName evidence="5">GntR family transcriptional regulator</fullName>
    </submittedName>
</protein>
<evidence type="ECO:0000256" key="3">
    <source>
        <dbReference type="ARBA" id="ARBA00023163"/>
    </source>
</evidence>
<dbReference type="SMART" id="SM00895">
    <property type="entry name" value="FCD"/>
    <property type="match status" value="1"/>
</dbReference>